<gene>
    <name evidence="11" type="ORF">Ocin01_18439</name>
</gene>
<evidence type="ECO:0000256" key="6">
    <source>
        <dbReference type="ARBA" id="ARBA00023180"/>
    </source>
</evidence>
<dbReference type="OMA" id="VWIYIYA"/>
<dbReference type="Proteomes" id="UP000094527">
    <property type="component" value="Unassembled WGS sequence"/>
</dbReference>
<evidence type="ECO:0000256" key="7">
    <source>
        <dbReference type="ARBA" id="ARBA00024348"/>
    </source>
</evidence>
<dbReference type="PRINTS" id="PR00171">
    <property type="entry name" value="SUGRTRNSPORT"/>
</dbReference>
<dbReference type="InterPro" id="IPR050549">
    <property type="entry name" value="MFS_Trehalose_Transporter"/>
</dbReference>
<evidence type="ECO:0000256" key="1">
    <source>
        <dbReference type="ARBA" id="ARBA00004651"/>
    </source>
</evidence>
<dbReference type="NCBIfam" id="TIGR00879">
    <property type="entry name" value="SP"/>
    <property type="match status" value="1"/>
</dbReference>
<dbReference type="InterPro" id="IPR020846">
    <property type="entry name" value="MFS_dom"/>
</dbReference>
<dbReference type="InterPro" id="IPR044775">
    <property type="entry name" value="MFS_ERD6/Tret1-like"/>
</dbReference>
<feature type="transmembrane region" description="Helical" evidence="9">
    <location>
        <begin position="159"/>
        <end position="180"/>
    </location>
</feature>
<dbReference type="GO" id="GO:0005886">
    <property type="term" value="C:plasma membrane"/>
    <property type="evidence" value="ECO:0007669"/>
    <property type="project" value="UniProtKB-SubCell"/>
</dbReference>
<sequence>MTSNIGAFGLGTTLGYTSPAVPDLKERILNGTVEIDMFSEGTESWIGSVFNLGAIASVIVVGILVDIIGRKMSMILLSVPFVLGWLLIAFAQNSVMIISGRAITGFCGGGFSLVSPLFVAEMAEDNIRGALGSGFQIMLTFGILFVSVVPYVFGSFLSYKWLAIVCCFVPIISLVAMIFIPESPRYGFNQLQLKRLVYLVFKGKLAEAGKSLCWFRKKASFRDVEVEMRIIEMSVHEMKSQASSFGELFESHHLRPSLLMMALMCFLQLSGINAVIFYTYDIFQAAGTTMDENLSTIIFGSVQFGATVSTIFFVDRAGRKILLLVSSAVMCGSLVVLGIFFHLKENGNDEGLGLLPLICLMLFTWAFSIGYGPIPWVMLGELIPQKVKARVASLATVISWSLSFVVTKFFKSIQDTLTIQWCYWIFAIICAIGFAFVFLLLPETKGKSVEEIQNYFSDTRLASVSPKTE</sequence>
<dbReference type="InterPro" id="IPR005829">
    <property type="entry name" value="Sugar_transporter_CS"/>
</dbReference>
<comment type="subcellular location">
    <subcellularLocation>
        <location evidence="1">Cell membrane</location>
        <topology evidence="1">Multi-pass membrane protein</topology>
    </subcellularLocation>
</comment>
<proteinExistence type="inferred from homology"/>
<comment type="caution">
    <text evidence="11">The sequence shown here is derived from an EMBL/GenBank/DDBJ whole genome shotgun (WGS) entry which is preliminary data.</text>
</comment>
<feature type="transmembrane region" description="Helical" evidence="9">
    <location>
        <begin position="355"/>
        <end position="379"/>
    </location>
</feature>
<feature type="transmembrane region" description="Helical" evidence="9">
    <location>
        <begin position="294"/>
        <end position="314"/>
    </location>
</feature>
<dbReference type="EMBL" id="LJIJ01003917">
    <property type="protein sequence ID" value="ODM88243.1"/>
    <property type="molecule type" value="Genomic_DNA"/>
</dbReference>
<dbReference type="PANTHER" id="PTHR48021">
    <property type="match status" value="1"/>
</dbReference>
<evidence type="ECO:0000256" key="3">
    <source>
        <dbReference type="ARBA" id="ARBA00022692"/>
    </source>
</evidence>
<feature type="transmembrane region" description="Helical" evidence="9">
    <location>
        <begin position="45"/>
        <end position="65"/>
    </location>
</feature>
<keyword evidence="8" id="KW-0813">Transport</keyword>
<feature type="transmembrane region" description="Helical" evidence="9">
    <location>
        <begin position="131"/>
        <end position="153"/>
    </location>
</feature>
<evidence type="ECO:0000256" key="4">
    <source>
        <dbReference type="ARBA" id="ARBA00022989"/>
    </source>
</evidence>
<dbReference type="PROSITE" id="PS00217">
    <property type="entry name" value="SUGAR_TRANSPORT_2"/>
    <property type="match status" value="1"/>
</dbReference>
<dbReference type="CDD" id="cd17358">
    <property type="entry name" value="MFS_GLUT6_8_Class3_like"/>
    <property type="match status" value="1"/>
</dbReference>
<feature type="transmembrane region" description="Helical" evidence="9">
    <location>
        <begin position="258"/>
        <end position="279"/>
    </location>
</feature>
<dbReference type="PROSITE" id="PS50850">
    <property type="entry name" value="MFS"/>
    <property type="match status" value="1"/>
</dbReference>
<dbReference type="Gene3D" id="1.20.1250.20">
    <property type="entry name" value="MFS general substrate transporter like domains"/>
    <property type="match status" value="1"/>
</dbReference>
<dbReference type="InterPro" id="IPR003663">
    <property type="entry name" value="Sugar/inositol_transpt"/>
</dbReference>
<evidence type="ECO:0000313" key="12">
    <source>
        <dbReference type="Proteomes" id="UP000094527"/>
    </source>
</evidence>
<protein>
    <submittedName>
        <fullName evidence="11">Facilitated trehalose transporter Tret1</fullName>
    </submittedName>
</protein>
<organism evidence="11 12">
    <name type="scientific">Orchesella cincta</name>
    <name type="common">Springtail</name>
    <name type="synonym">Podura cincta</name>
    <dbReference type="NCBI Taxonomy" id="48709"/>
    <lineage>
        <taxon>Eukaryota</taxon>
        <taxon>Metazoa</taxon>
        <taxon>Ecdysozoa</taxon>
        <taxon>Arthropoda</taxon>
        <taxon>Hexapoda</taxon>
        <taxon>Collembola</taxon>
        <taxon>Entomobryomorpha</taxon>
        <taxon>Entomobryoidea</taxon>
        <taxon>Orchesellidae</taxon>
        <taxon>Orchesellinae</taxon>
        <taxon>Orchesella</taxon>
    </lineage>
</organism>
<dbReference type="InterPro" id="IPR005828">
    <property type="entry name" value="MFS_sugar_transport-like"/>
</dbReference>
<evidence type="ECO:0000256" key="5">
    <source>
        <dbReference type="ARBA" id="ARBA00023136"/>
    </source>
</evidence>
<evidence type="ECO:0000256" key="8">
    <source>
        <dbReference type="RuleBase" id="RU003346"/>
    </source>
</evidence>
<keyword evidence="5 9" id="KW-0472">Membrane</keyword>
<feature type="transmembrane region" description="Helical" evidence="9">
    <location>
        <begin position="72"/>
        <end position="91"/>
    </location>
</feature>
<reference evidence="11 12" key="1">
    <citation type="journal article" date="2016" name="Genome Biol. Evol.">
        <title>Gene Family Evolution Reflects Adaptation to Soil Environmental Stressors in the Genome of the Collembolan Orchesella cincta.</title>
        <authorList>
            <person name="Faddeeva-Vakhrusheva A."/>
            <person name="Derks M.F."/>
            <person name="Anvar S.Y."/>
            <person name="Agamennone V."/>
            <person name="Suring W."/>
            <person name="Smit S."/>
            <person name="van Straalen N.M."/>
            <person name="Roelofs D."/>
        </authorList>
    </citation>
    <scope>NUCLEOTIDE SEQUENCE [LARGE SCALE GENOMIC DNA]</scope>
    <source>
        <tissue evidence="11">Mixed pool</tissue>
    </source>
</reference>
<feature type="transmembrane region" description="Helical" evidence="9">
    <location>
        <begin position="391"/>
        <end position="410"/>
    </location>
</feature>
<feature type="transmembrane region" description="Helical" evidence="9">
    <location>
        <begin position="97"/>
        <end position="119"/>
    </location>
</feature>
<dbReference type="InterPro" id="IPR036259">
    <property type="entry name" value="MFS_trans_sf"/>
</dbReference>
<dbReference type="OrthoDB" id="6612291at2759"/>
<evidence type="ECO:0000256" key="9">
    <source>
        <dbReference type="SAM" id="Phobius"/>
    </source>
</evidence>
<dbReference type="PROSITE" id="PS00216">
    <property type="entry name" value="SUGAR_TRANSPORT_1"/>
    <property type="match status" value="2"/>
</dbReference>
<dbReference type="GO" id="GO:0051119">
    <property type="term" value="F:sugar transmembrane transporter activity"/>
    <property type="evidence" value="ECO:0007669"/>
    <property type="project" value="InterPro"/>
</dbReference>
<dbReference type="Pfam" id="PF00083">
    <property type="entry name" value="Sugar_tr"/>
    <property type="match status" value="1"/>
</dbReference>
<keyword evidence="2" id="KW-1003">Cell membrane</keyword>
<accession>A0A1D2M5K0</accession>
<feature type="transmembrane region" description="Helical" evidence="9">
    <location>
        <begin position="321"/>
        <end position="343"/>
    </location>
</feature>
<dbReference type="PANTHER" id="PTHR48021:SF1">
    <property type="entry name" value="GH07001P-RELATED"/>
    <property type="match status" value="1"/>
</dbReference>
<dbReference type="SUPFAM" id="SSF103473">
    <property type="entry name" value="MFS general substrate transporter"/>
    <property type="match status" value="1"/>
</dbReference>
<keyword evidence="12" id="KW-1185">Reference proteome</keyword>
<keyword evidence="3 9" id="KW-0812">Transmembrane</keyword>
<evidence type="ECO:0000313" key="11">
    <source>
        <dbReference type="EMBL" id="ODM88243.1"/>
    </source>
</evidence>
<feature type="domain" description="Major facilitator superfamily (MFS) profile" evidence="10">
    <location>
        <begin position="1"/>
        <end position="445"/>
    </location>
</feature>
<evidence type="ECO:0000256" key="2">
    <source>
        <dbReference type="ARBA" id="ARBA00022475"/>
    </source>
</evidence>
<comment type="similarity">
    <text evidence="7">Belongs to the major facilitator superfamily. Sugar transporter (TC 2.A.1.1) family. Trehalose transporter subfamily.</text>
</comment>
<name>A0A1D2M5K0_ORCCI</name>
<dbReference type="AlphaFoldDB" id="A0A1D2M5K0"/>
<evidence type="ECO:0000259" key="10">
    <source>
        <dbReference type="PROSITE" id="PS50850"/>
    </source>
</evidence>
<dbReference type="FunFam" id="1.20.1250.20:FF:000055">
    <property type="entry name" value="Facilitated trehalose transporter Tret1-2 homolog"/>
    <property type="match status" value="1"/>
</dbReference>
<feature type="transmembrane region" description="Helical" evidence="9">
    <location>
        <begin position="422"/>
        <end position="441"/>
    </location>
</feature>
<keyword evidence="4 9" id="KW-1133">Transmembrane helix</keyword>
<dbReference type="STRING" id="48709.A0A1D2M5K0"/>
<keyword evidence="6" id="KW-0325">Glycoprotein</keyword>